<organism evidence="1 2">
    <name type="scientific">Aegilops tauschii subsp. strangulata</name>
    <name type="common">Goatgrass</name>
    <dbReference type="NCBI Taxonomy" id="200361"/>
    <lineage>
        <taxon>Eukaryota</taxon>
        <taxon>Viridiplantae</taxon>
        <taxon>Streptophyta</taxon>
        <taxon>Embryophyta</taxon>
        <taxon>Tracheophyta</taxon>
        <taxon>Spermatophyta</taxon>
        <taxon>Magnoliopsida</taxon>
        <taxon>Liliopsida</taxon>
        <taxon>Poales</taxon>
        <taxon>Poaceae</taxon>
        <taxon>BOP clade</taxon>
        <taxon>Pooideae</taxon>
        <taxon>Triticodae</taxon>
        <taxon>Triticeae</taxon>
        <taxon>Triticinae</taxon>
        <taxon>Aegilops</taxon>
    </lineage>
</organism>
<protein>
    <submittedName>
        <fullName evidence="1">Uncharacterized protein</fullName>
    </submittedName>
</protein>
<dbReference type="AlphaFoldDB" id="A0A453T2C5"/>
<sequence>MHVYSTRHKASSYAKLMGSWEPSALNKQYTWRQLTIVVLLATHCLENHSTLHSNTDHASSFCLLEYYCM</sequence>
<reference evidence="1" key="3">
    <citation type="journal article" date="2017" name="Nature">
        <title>Genome sequence of the progenitor of the wheat D genome Aegilops tauschii.</title>
        <authorList>
            <person name="Luo M.C."/>
            <person name="Gu Y.Q."/>
            <person name="Puiu D."/>
            <person name="Wang H."/>
            <person name="Twardziok S.O."/>
            <person name="Deal K.R."/>
            <person name="Huo N."/>
            <person name="Zhu T."/>
            <person name="Wang L."/>
            <person name="Wang Y."/>
            <person name="McGuire P.E."/>
            <person name="Liu S."/>
            <person name="Long H."/>
            <person name="Ramasamy R.K."/>
            <person name="Rodriguez J.C."/>
            <person name="Van S.L."/>
            <person name="Yuan L."/>
            <person name="Wang Z."/>
            <person name="Xia Z."/>
            <person name="Xiao L."/>
            <person name="Anderson O.D."/>
            <person name="Ouyang S."/>
            <person name="Liang Y."/>
            <person name="Zimin A.V."/>
            <person name="Pertea G."/>
            <person name="Qi P."/>
            <person name="Bennetzen J.L."/>
            <person name="Dai X."/>
            <person name="Dawson M.W."/>
            <person name="Muller H.G."/>
            <person name="Kugler K."/>
            <person name="Rivarola-Duarte L."/>
            <person name="Spannagl M."/>
            <person name="Mayer K.F.X."/>
            <person name="Lu F.H."/>
            <person name="Bevan M.W."/>
            <person name="Leroy P."/>
            <person name="Li P."/>
            <person name="You F.M."/>
            <person name="Sun Q."/>
            <person name="Liu Z."/>
            <person name="Lyons E."/>
            <person name="Wicker T."/>
            <person name="Salzberg S.L."/>
            <person name="Devos K.M."/>
            <person name="Dvorak J."/>
        </authorList>
    </citation>
    <scope>NUCLEOTIDE SEQUENCE [LARGE SCALE GENOMIC DNA]</scope>
    <source>
        <strain evidence="1">cv. AL8/78</strain>
    </source>
</reference>
<evidence type="ECO:0000313" key="2">
    <source>
        <dbReference type="Proteomes" id="UP000015105"/>
    </source>
</evidence>
<reference evidence="1" key="5">
    <citation type="journal article" date="2021" name="G3 (Bethesda)">
        <title>Aegilops tauschii genome assembly Aet v5.0 features greater sequence contiguity and improved annotation.</title>
        <authorList>
            <person name="Wang L."/>
            <person name="Zhu T."/>
            <person name="Rodriguez J.C."/>
            <person name="Deal K.R."/>
            <person name="Dubcovsky J."/>
            <person name="McGuire P.E."/>
            <person name="Lux T."/>
            <person name="Spannagl M."/>
            <person name="Mayer K.F.X."/>
            <person name="Baldrich P."/>
            <person name="Meyers B.C."/>
            <person name="Huo N."/>
            <person name="Gu Y.Q."/>
            <person name="Zhou H."/>
            <person name="Devos K.M."/>
            <person name="Bennetzen J.L."/>
            <person name="Unver T."/>
            <person name="Budak H."/>
            <person name="Gulick P.J."/>
            <person name="Galiba G."/>
            <person name="Kalapos B."/>
            <person name="Nelson D.R."/>
            <person name="Li P."/>
            <person name="You F.M."/>
            <person name="Luo M.C."/>
            <person name="Dvorak J."/>
        </authorList>
    </citation>
    <scope>NUCLEOTIDE SEQUENCE [LARGE SCALE GENOMIC DNA]</scope>
    <source>
        <strain evidence="1">cv. AL8/78</strain>
    </source>
</reference>
<accession>A0A453T2C5</accession>
<reference evidence="2" key="2">
    <citation type="journal article" date="2017" name="Nat. Plants">
        <title>The Aegilops tauschii genome reveals multiple impacts of transposons.</title>
        <authorList>
            <person name="Zhao G."/>
            <person name="Zou C."/>
            <person name="Li K."/>
            <person name="Wang K."/>
            <person name="Li T."/>
            <person name="Gao L."/>
            <person name="Zhang X."/>
            <person name="Wang H."/>
            <person name="Yang Z."/>
            <person name="Liu X."/>
            <person name="Jiang W."/>
            <person name="Mao L."/>
            <person name="Kong X."/>
            <person name="Jiao Y."/>
            <person name="Jia J."/>
        </authorList>
    </citation>
    <scope>NUCLEOTIDE SEQUENCE [LARGE SCALE GENOMIC DNA]</scope>
    <source>
        <strain evidence="2">cv. AL8/78</strain>
    </source>
</reference>
<reference evidence="1" key="4">
    <citation type="submission" date="2019-03" db="UniProtKB">
        <authorList>
            <consortium name="EnsemblPlants"/>
        </authorList>
    </citation>
    <scope>IDENTIFICATION</scope>
</reference>
<keyword evidence="2" id="KW-1185">Reference proteome</keyword>
<dbReference type="Gramene" id="AET7Gv21199800.2">
    <property type="protein sequence ID" value="AET7Gv21199800.2"/>
    <property type="gene ID" value="AET7Gv21199800"/>
</dbReference>
<proteinExistence type="predicted"/>
<evidence type="ECO:0000313" key="1">
    <source>
        <dbReference type="EnsemblPlants" id="AET7Gv21199800.2"/>
    </source>
</evidence>
<reference evidence="2" key="1">
    <citation type="journal article" date="2014" name="Science">
        <title>Ancient hybridizations among the ancestral genomes of bread wheat.</title>
        <authorList>
            <consortium name="International Wheat Genome Sequencing Consortium,"/>
            <person name="Marcussen T."/>
            <person name="Sandve S.R."/>
            <person name="Heier L."/>
            <person name="Spannagl M."/>
            <person name="Pfeifer M."/>
            <person name="Jakobsen K.S."/>
            <person name="Wulff B.B."/>
            <person name="Steuernagel B."/>
            <person name="Mayer K.F."/>
            <person name="Olsen O.A."/>
        </authorList>
    </citation>
    <scope>NUCLEOTIDE SEQUENCE [LARGE SCALE GENOMIC DNA]</scope>
    <source>
        <strain evidence="2">cv. AL8/78</strain>
    </source>
</reference>
<name>A0A453T2C5_AEGTS</name>
<dbReference type="Proteomes" id="UP000015105">
    <property type="component" value="Chromosome 7D"/>
</dbReference>
<dbReference type="EnsemblPlants" id="AET7Gv21199800.2">
    <property type="protein sequence ID" value="AET7Gv21199800.2"/>
    <property type="gene ID" value="AET7Gv21199800"/>
</dbReference>